<evidence type="ECO:0008006" key="17">
    <source>
        <dbReference type="Google" id="ProtNLM"/>
    </source>
</evidence>
<feature type="transmembrane region" description="Helical" evidence="11">
    <location>
        <begin position="1506"/>
        <end position="1529"/>
    </location>
</feature>
<evidence type="ECO:0000256" key="11">
    <source>
        <dbReference type="SAM" id="Phobius"/>
    </source>
</evidence>
<dbReference type="Pfam" id="PF13927">
    <property type="entry name" value="Ig_3"/>
    <property type="match status" value="4"/>
</dbReference>
<dbReference type="GO" id="GO:0007411">
    <property type="term" value="P:axon guidance"/>
    <property type="evidence" value="ECO:0007669"/>
    <property type="project" value="TreeGrafter"/>
</dbReference>
<feature type="chain" id="PRO_5035908477" description="Down syndrome cell adhesion molecule-like protein Dscam2" evidence="12">
    <location>
        <begin position="28"/>
        <end position="1766"/>
    </location>
</feature>
<dbReference type="FunFam" id="2.60.40.10:FF:000333">
    <property type="entry name" value="Down syndrome cell adhesion molecule"/>
    <property type="match status" value="1"/>
</dbReference>
<feature type="domain" description="Ig-like" evidence="13">
    <location>
        <begin position="205"/>
        <end position="283"/>
    </location>
</feature>
<evidence type="ECO:0000256" key="1">
    <source>
        <dbReference type="ARBA" id="ARBA00004167"/>
    </source>
</evidence>
<evidence type="ECO:0000313" key="15">
    <source>
        <dbReference type="EnsemblMetazoa" id="XP_037867009.1"/>
    </source>
</evidence>
<accession>A0A8R2QRH9</accession>
<keyword evidence="16" id="KW-1185">Reference proteome</keyword>
<evidence type="ECO:0000256" key="9">
    <source>
        <dbReference type="ARBA" id="ARBA00023319"/>
    </source>
</evidence>
<feature type="region of interest" description="Disordered" evidence="10">
    <location>
        <begin position="1709"/>
        <end position="1732"/>
    </location>
</feature>
<dbReference type="InterPro" id="IPR007110">
    <property type="entry name" value="Ig-like_dom"/>
</dbReference>
<evidence type="ECO:0000259" key="14">
    <source>
        <dbReference type="PROSITE" id="PS50853"/>
    </source>
</evidence>
<dbReference type="SUPFAM" id="SSF48726">
    <property type="entry name" value="Immunoglobulin"/>
    <property type="match status" value="9"/>
</dbReference>
<reference evidence="16" key="1">
    <citation type="journal article" date="2008" name="Insect Biochem. Mol. Biol.">
        <title>The genome of a lepidopteran model insect, the silkworm Bombyx mori.</title>
        <authorList>
            <consortium name="International Silkworm Genome Consortium"/>
        </authorList>
    </citation>
    <scope>NUCLEOTIDE SEQUENCE [LARGE SCALE GENOMIC DNA]</scope>
    <source>
        <strain evidence="16">p50T</strain>
    </source>
</reference>
<feature type="domain" description="Ig-like" evidence="13">
    <location>
        <begin position="671"/>
        <end position="780"/>
    </location>
</feature>
<name>A0A8R2QRH9_BOMMO</name>
<dbReference type="SMART" id="SM00409">
    <property type="entry name" value="IG"/>
    <property type="match status" value="9"/>
</dbReference>
<dbReference type="CDD" id="cd00063">
    <property type="entry name" value="FN3"/>
    <property type="match status" value="6"/>
</dbReference>
<dbReference type="Proteomes" id="UP000005204">
    <property type="component" value="Unassembled WGS sequence"/>
</dbReference>
<feature type="domain" description="Ig-like" evidence="13">
    <location>
        <begin position="481"/>
        <end position="570"/>
    </location>
</feature>
<feature type="signal peptide" evidence="12">
    <location>
        <begin position="1"/>
        <end position="27"/>
    </location>
</feature>
<protein>
    <recommendedName>
        <fullName evidence="17">Down syndrome cell adhesion molecule-like protein Dscam2</fullName>
    </recommendedName>
</protein>
<dbReference type="Pfam" id="PF00041">
    <property type="entry name" value="fn3"/>
    <property type="match status" value="4"/>
</dbReference>
<dbReference type="PROSITE" id="PS50835">
    <property type="entry name" value="IG_LIKE"/>
    <property type="match status" value="9"/>
</dbReference>
<evidence type="ECO:0000256" key="5">
    <source>
        <dbReference type="ARBA" id="ARBA00022889"/>
    </source>
</evidence>
<feature type="domain" description="Ig-like" evidence="13">
    <location>
        <begin position="390"/>
        <end position="476"/>
    </location>
</feature>
<evidence type="ECO:0000256" key="4">
    <source>
        <dbReference type="ARBA" id="ARBA00022737"/>
    </source>
</evidence>
<dbReference type="SMART" id="SM00060">
    <property type="entry name" value="FN3"/>
    <property type="match status" value="6"/>
</dbReference>
<keyword evidence="5" id="KW-0130">Cell adhesion</keyword>
<dbReference type="InterPro" id="IPR036116">
    <property type="entry name" value="FN3_sf"/>
</dbReference>
<keyword evidence="4" id="KW-0677">Repeat</keyword>
<feature type="domain" description="Fibronectin type-III" evidence="14">
    <location>
        <begin position="1095"/>
        <end position="1192"/>
    </location>
</feature>
<dbReference type="Pfam" id="PF25059">
    <property type="entry name" value="FN3_DSCAM-DSCAML_C"/>
    <property type="match status" value="1"/>
</dbReference>
<dbReference type="InterPro" id="IPR036179">
    <property type="entry name" value="Ig-like_dom_sf"/>
</dbReference>
<evidence type="ECO:0000313" key="16">
    <source>
        <dbReference type="Proteomes" id="UP000005204"/>
    </source>
</evidence>
<evidence type="ECO:0000256" key="6">
    <source>
        <dbReference type="ARBA" id="ARBA00022989"/>
    </source>
</evidence>
<evidence type="ECO:0000256" key="8">
    <source>
        <dbReference type="ARBA" id="ARBA00023157"/>
    </source>
</evidence>
<dbReference type="InterPro" id="IPR013151">
    <property type="entry name" value="Immunoglobulin_dom"/>
</dbReference>
<feature type="domain" description="Ig-like" evidence="13">
    <location>
        <begin position="289"/>
        <end position="385"/>
    </location>
</feature>
<reference evidence="15" key="2">
    <citation type="submission" date="2022-06" db="UniProtKB">
        <authorList>
            <consortium name="EnsemblMetazoa"/>
        </authorList>
    </citation>
    <scope>IDENTIFICATION</scope>
    <source>
        <strain evidence="15">p50T (Dazao)</strain>
    </source>
</reference>
<evidence type="ECO:0000259" key="13">
    <source>
        <dbReference type="PROSITE" id="PS50835"/>
    </source>
</evidence>
<dbReference type="CDD" id="cd00096">
    <property type="entry name" value="Ig"/>
    <property type="match status" value="2"/>
</dbReference>
<dbReference type="Gene3D" id="2.60.40.10">
    <property type="entry name" value="Immunoglobulins"/>
    <property type="match status" value="14"/>
</dbReference>
<dbReference type="Pfam" id="PF00047">
    <property type="entry name" value="ig"/>
    <property type="match status" value="1"/>
</dbReference>
<feature type="domain" description="Fibronectin type-III" evidence="14">
    <location>
        <begin position="895"/>
        <end position="990"/>
    </location>
</feature>
<keyword evidence="6 11" id="KW-1133">Transmembrane helix</keyword>
<evidence type="ECO:0000256" key="3">
    <source>
        <dbReference type="ARBA" id="ARBA00022729"/>
    </source>
</evidence>
<feature type="domain" description="Ig-like" evidence="13">
    <location>
        <begin position="1178"/>
        <end position="1267"/>
    </location>
</feature>
<dbReference type="PROSITE" id="PS50853">
    <property type="entry name" value="FN3"/>
    <property type="match status" value="5"/>
</dbReference>
<feature type="domain" description="Fibronectin type-III" evidence="14">
    <location>
        <begin position="995"/>
        <end position="1091"/>
    </location>
</feature>
<dbReference type="GO" id="GO:0007156">
    <property type="term" value="P:homophilic cell adhesion via plasma membrane adhesion molecules"/>
    <property type="evidence" value="ECO:0007669"/>
    <property type="project" value="TreeGrafter"/>
</dbReference>
<dbReference type="InterPro" id="IPR003961">
    <property type="entry name" value="FN3_dom"/>
</dbReference>
<keyword evidence="2 11" id="KW-0812">Transmembrane</keyword>
<dbReference type="Pfam" id="PF07679">
    <property type="entry name" value="I-set"/>
    <property type="match status" value="4"/>
</dbReference>
<feature type="domain" description="Ig-like" evidence="13">
    <location>
        <begin position="575"/>
        <end position="668"/>
    </location>
</feature>
<dbReference type="SMART" id="SM00408">
    <property type="entry name" value="IGc2"/>
    <property type="match status" value="9"/>
</dbReference>
<organism evidence="15 16">
    <name type="scientific">Bombyx mori</name>
    <name type="common">Silk moth</name>
    <dbReference type="NCBI Taxonomy" id="7091"/>
    <lineage>
        <taxon>Eukaryota</taxon>
        <taxon>Metazoa</taxon>
        <taxon>Ecdysozoa</taxon>
        <taxon>Arthropoda</taxon>
        <taxon>Hexapoda</taxon>
        <taxon>Insecta</taxon>
        <taxon>Pterygota</taxon>
        <taxon>Neoptera</taxon>
        <taxon>Endopterygota</taxon>
        <taxon>Lepidoptera</taxon>
        <taxon>Glossata</taxon>
        <taxon>Ditrysia</taxon>
        <taxon>Bombycoidea</taxon>
        <taxon>Bombycidae</taxon>
        <taxon>Bombycinae</taxon>
        <taxon>Bombyx</taxon>
    </lineage>
</organism>
<proteinExistence type="predicted"/>
<dbReference type="SUPFAM" id="SSF49265">
    <property type="entry name" value="Fibronectin type III"/>
    <property type="match status" value="3"/>
</dbReference>
<keyword evidence="7 11" id="KW-0472">Membrane</keyword>
<dbReference type="GO" id="GO:0098632">
    <property type="term" value="F:cell-cell adhesion mediator activity"/>
    <property type="evidence" value="ECO:0007669"/>
    <property type="project" value="TreeGrafter"/>
</dbReference>
<dbReference type="PANTHER" id="PTHR10075:SF100">
    <property type="entry name" value="FASCICLIN-2"/>
    <property type="match status" value="1"/>
</dbReference>
<dbReference type="InterPro" id="IPR056754">
    <property type="entry name" value="DSCAM/DSCAML_C"/>
</dbReference>
<keyword evidence="3 12" id="KW-0732">Signal</keyword>
<feature type="domain" description="Ig-like" evidence="13">
    <location>
        <begin position="23"/>
        <end position="103"/>
    </location>
</feature>
<dbReference type="FunFam" id="2.60.40.10:FF:000017">
    <property type="entry name" value="Down syndrome cell adhesion molecule b"/>
    <property type="match status" value="1"/>
</dbReference>
<dbReference type="InterPro" id="IPR003598">
    <property type="entry name" value="Ig_sub2"/>
</dbReference>
<evidence type="ECO:0000256" key="12">
    <source>
        <dbReference type="SAM" id="SignalP"/>
    </source>
</evidence>
<dbReference type="GO" id="GO:0005886">
    <property type="term" value="C:plasma membrane"/>
    <property type="evidence" value="ECO:0007669"/>
    <property type="project" value="TreeGrafter"/>
</dbReference>
<evidence type="ECO:0000256" key="2">
    <source>
        <dbReference type="ARBA" id="ARBA00022692"/>
    </source>
</evidence>
<dbReference type="InterPro" id="IPR013098">
    <property type="entry name" value="Ig_I-set"/>
</dbReference>
<dbReference type="InterPro" id="IPR003599">
    <property type="entry name" value="Ig_sub"/>
</dbReference>
<dbReference type="EnsemblMetazoa" id="XM_038011081.1">
    <property type="protein sequence ID" value="XP_037867009.1"/>
    <property type="gene ID" value="LOC105842623"/>
</dbReference>
<comment type="subcellular location">
    <subcellularLocation>
        <location evidence="1">Membrane</location>
        <topology evidence="1">Single-pass membrane protein</topology>
    </subcellularLocation>
</comment>
<dbReference type="PANTHER" id="PTHR10075">
    <property type="entry name" value="BASIGIN RELATED"/>
    <property type="match status" value="1"/>
</dbReference>
<feature type="domain" description="Ig-like" evidence="13">
    <location>
        <begin position="113"/>
        <end position="204"/>
    </location>
</feature>
<evidence type="ECO:0000256" key="10">
    <source>
        <dbReference type="SAM" id="MobiDB-lite"/>
    </source>
</evidence>
<sequence>GALGAVGAASWEAVLWVRGAAAGGVAALTCGASRDPQLVEPAAWYRGEDILHVDPPTPESRYVVAGSSLLIRAVSPADAGPYSCLARHSLSSVTRRSQPATLTVTASAVGAAPGLVSASELTARAGSALCLPCAAADHPPPTYSWYREVAGRLQPVESSPEAWWWAGGAALCLPRARPQQAGAWLCKAYNVFGDATAQLRIHVTDTLTVTVGPSVLVAETGSTVRLNCSASDPAARLAWLHDGAAAGAGAALLLRSVSRSHRGLYQCFARRPHDSAHADLELRLGDSAPELHYTFIEQALRPGGSVSLRCAASGSPAPRISWLLDGQPLDQFGNQHRYFISEESSAGGDVASALNVSAATAAAGGRYSCRAHNRLGRAEHSARLNIYGPPSIRALGPVRVVAGDNVTLYCPYAGYPISSVTWWVRGSGTAVGGTGRVSARGAALRLSPALPSDAGHYACAVAAPSGPAARRDIEIQVRNPPKISPFMFSSELTEGSSVQVLCGVSSGDKPMYFSWFKDGAPLPSNLQIEEKSLNEFSLLMFSELTSRHSGAYTCRVSNHAASVNYTATLSVKVTPSWVKEPQEAAVLLGAPLLIECAAKGYPTPDIVWFRKIGDGISIGESTEQWEQVRTVEWSSSPELGLQANNGTLSAGTAARAHQGLYRCQADNGVGPPLVKHLNITVHEAAHLEGPGGNVSCVRGQSATLTCDASGDAPLSVHWSHRGAKLDLNSFRWSVSEARTAGGLKSSLQLRAAEKLDAGEYRCHARNQFGSSELLMYLHVEEPPAAPRSVRLCALGSRWARVCWRAAPALHHAALTAPRADTAPEPHQPQTLLNLTVETTDDRADATGSRAYAARLADLRPAVPYTVRLVASNHVGQSPQSDPLLFTTLDEAPSAAPLMVRVRPAGPGELHVSWSAPSPVSWNGQLIGHVVSWREVGGSSEGRMAARGWSAAALTVVALRSGARYAVTVRSYNRAGAGPHSPVVHGATPAGAPEESPQSVSCIGVSPRALRVRWAPVPHAAPLLGYDLHLATIQQKHSWSVAEWQEVRAGGGGEARVAGLRAATNYSVWVRARSDLGLGPPAPPVYCSTLDDVAGAVGAVRAVAAGGDTVRASWLPPAGPVTHYTLYTRELGKVGGEWSQRVEAEEGEEEMWRDVRGLRARAVYELWVRAATPAGVGPPSVTVTAAPVATAPARISSLSRAVSVVEGADARLRCAAVGEPPLRRRWSPLPPRHVVSDAGDLIIHGVDASLSGNYTCRVRNAAGSDAVSYLVRVHRPPSAPLLRLARADLYALHLTWEHPVPDPDLPLISYSIWWSLSEEPAETAETAQWASVPASDSSYTARGLRCGAAYSVRLRAHSAAGASPPSRPLLARTAGDKVSPAAGAESVWANSSALRVSVLGWSSLCAVRLWRLALRPAGADLWTRMPTDGEYAEATNLRPGTWYEIRVVASSSAGESIALYRAATLTINGERLGEVVELPVEERRASAEGAGGEGVHSAGEGGGWRALLVPALLGGGLAVLLAGLGGLVLVRRRRPPCCLRGGCSLQATRPQPPLYTTEPKRNEKVLTLPDDPFAGQLHEISPYATFSMSGEQALMGGAGAGGCALHLRSFGRAEFDLAAPPPRPNLLAHANGLCVEAGRRCRGPSTLCNAARVVYVCRVRAGPRPPRHRVGVERLPVRRLRRRPLPAAGSQSLRHAASCGVQCRGDVVQYGGPRGRRGAGGERPPAGSTLATSPGTHQTFLWTYCEPPFLKERYFSSKSLQDRQRIV</sequence>
<keyword evidence="8" id="KW-1015">Disulfide bond</keyword>
<evidence type="ECO:0000256" key="7">
    <source>
        <dbReference type="ARBA" id="ARBA00023136"/>
    </source>
</evidence>
<dbReference type="GO" id="GO:0030424">
    <property type="term" value="C:axon"/>
    <property type="evidence" value="ECO:0007669"/>
    <property type="project" value="TreeGrafter"/>
</dbReference>
<feature type="domain" description="Fibronectin type-III" evidence="14">
    <location>
        <begin position="1275"/>
        <end position="1375"/>
    </location>
</feature>
<dbReference type="GO" id="GO:0070593">
    <property type="term" value="P:dendrite self-avoidance"/>
    <property type="evidence" value="ECO:0007669"/>
    <property type="project" value="TreeGrafter"/>
</dbReference>
<keyword evidence="9" id="KW-0393">Immunoglobulin domain</keyword>
<feature type="domain" description="Fibronectin type-III" evidence="14">
    <location>
        <begin position="785"/>
        <end position="890"/>
    </location>
</feature>
<dbReference type="InterPro" id="IPR013783">
    <property type="entry name" value="Ig-like_fold"/>
</dbReference>